<dbReference type="OrthoDB" id="1923263at2759"/>
<organism evidence="1 2">
    <name type="scientific">Olea europaea subsp. europaea</name>
    <dbReference type="NCBI Taxonomy" id="158383"/>
    <lineage>
        <taxon>Eukaryota</taxon>
        <taxon>Viridiplantae</taxon>
        <taxon>Streptophyta</taxon>
        <taxon>Embryophyta</taxon>
        <taxon>Tracheophyta</taxon>
        <taxon>Spermatophyta</taxon>
        <taxon>Magnoliopsida</taxon>
        <taxon>eudicotyledons</taxon>
        <taxon>Gunneridae</taxon>
        <taxon>Pentapetalae</taxon>
        <taxon>asterids</taxon>
        <taxon>lamiids</taxon>
        <taxon>Lamiales</taxon>
        <taxon>Oleaceae</taxon>
        <taxon>Oleeae</taxon>
        <taxon>Olea</taxon>
    </lineage>
</organism>
<name>A0A8S0QIJ8_OLEEU</name>
<reference evidence="1 2" key="1">
    <citation type="submission" date="2019-12" db="EMBL/GenBank/DDBJ databases">
        <authorList>
            <person name="Alioto T."/>
            <person name="Alioto T."/>
            <person name="Gomez Garrido J."/>
        </authorList>
    </citation>
    <scope>NUCLEOTIDE SEQUENCE [LARGE SCALE GENOMIC DNA]</scope>
</reference>
<accession>A0A8S0QIJ8</accession>
<gene>
    <name evidence="1" type="ORF">OLEA9_A063130</name>
</gene>
<dbReference type="EMBL" id="CACTIH010001926">
    <property type="protein sequence ID" value="CAA2968924.1"/>
    <property type="molecule type" value="Genomic_DNA"/>
</dbReference>
<proteinExistence type="predicted"/>
<sequence length="107" mass="12441">MARPEHEEVFPLFTLTKNYGDSTVNLSSLKQMKDILLSLQPFDDAELFLYSIELQTSPDMLVREYLLEESKKLFKLGYVIFHDFLRNKKVVHCICPCQCAGCSFENK</sequence>
<dbReference type="Gramene" id="OE9A063130T1">
    <property type="protein sequence ID" value="OE9A063130C1"/>
    <property type="gene ID" value="OE9A063130"/>
</dbReference>
<evidence type="ECO:0000313" key="1">
    <source>
        <dbReference type="EMBL" id="CAA2968924.1"/>
    </source>
</evidence>
<evidence type="ECO:0000313" key="2">
    <source>
        <dbReference type="Proteomes" id="UP000594638"/>
    </source>
</evidence>
<protein>
    <submittedName>
        <fullName evidence="1">Uncharacterized protein</fullName>
    </submittedName>
</protein>
<dbReference type="Proteomes" id="UP000594638">
    <property type="component" value="Unassembled WGS sequence"/>
</dbReference>
<keyword evidence="2" id="KW-1185">Reference proteome</keyword>
<comment type="caution">
    <text evidence="1">The sequence shown here is derived from an EMBL/GenBank/DDBJ whole genome shotgun (WGS) entry which is preliminary data.</text>
</comment>
<dbReference type="AlphaFoldDB" id="A0A8S0QIJ8"/>